<dbReference type="HAMAP" id="MF_00135">
    <property type="entry name" value="PRAI"/>
    <property type="match status" value="1"/>
</dbReference>
<dbReference type="NCBIfam" id="NF002298">
    <property type="entry name" value="PRK01222.1-4"/>
    <property type="match status" value="1"/>
</dbReference>
<dbReference type="CDD" id="cd00405">
    <property type="entry name" value="PRAI"/>
    <property type="match status" value="1"/>
</dbReference>
<name>A0A1F7SN78_9BACT</name>
<dbReference type="PANTHER" id="PTHR42894:SF1">
    <property type="entry name" value="N-(5'-PHOSPHORIBOSYL)ANTHRANILATE ISOMERASE"/>
    <property type="match status" value="1"/>
</dbReference>
<dbReference type="InterPro" id="IPR011060">
    <property type="entry name" value="RibuloseP-bd_barrel"/>
</dbReference>
<reference evidence="12 13" key="1">
    <citation type="journal article" date="2016" name="Nat. Commun.">
        <title>Thousands of microbial genomes shed light on interconnected biogeochemical processes in an aquifer system.</title>
        <authorList>
            <person name="Anantharaman K."/>
            <person name="Brown C.T."/>
            <person name="Hug L.A."/>
            <person name="Sharon I."/>
            <person name="Castelle C.J."/>
            <person name="Probst A.J."/>
            <person name="Thomas B.C."/>
            <person name="Singh A."/>
            <person name="Wilkins M.J."/>
            <person name="Karaoz U."/>
            <person name="Brodie E.L."/>
            <person name="Williams K.H."/>
            <person name="Hubbard S.S."/>
            <person name="Banfield J.F."/>
        </authorList>
    </citation>
    <scope>NUCLEOTIDE SEQUENCE [LARGE SCALE GENOMIC DNA]</scope>
</reference>
<evidence type="ECO:0000256" key="9">
    <source>
        <dbReference type="ARBA" id="ARBA00023235"/>
    </source>
</evidence>
<dbReference type="Gene3D" id="3.20.20.70">
    <property type="entry name" value="Aldolase class I"/>
    <property type="match status" value="1"/>
</dbReference>
<sequence length="212" mass="23646">MSHLLTKIKICGITNSEDALAAVKYGADALGFVFYKKSPRYVEISKAHEIISHLPAFIPTVGVFVNETFENIQKTVDECGIGIVQLHGDEDEKFCSKFRTKIIKSVKVSDEKSIEKIKEYKVSAFLLDAFSEEIPGGTGKTFNWDLAVRAKKYGRIILAGGLNPENVKDAILKVNPYAVDVSSGVESKPGKKDYEKMRRFIEAVRVVDRVKK</sequence>
<dbReference type="UniPathway" id="UPA00035">
    <property type="reaction ID" value="UER00042"/>
</dbReference>
<comment type="pathway">
    <text evidence="2 10">Amino-acid biosynthesis; L-tryptophan biosynthesis; L-tryptophan from chorismate: step 3/5.</text>
</comment>
<dbReference type="EMBL" id="MGDI01000003">
    <property type="protein sequence ID" value="OGL55233.1"/>
    <property type="molecule type" value="Genomic_DNA"/>
</dbReference>
<dbReference type="FunFam" id="3.20.20.70:FF:000075">
    <property type="entry name" value="Tryptophan biosynthesis protein TRP1"/>
    <property type="match status" value="1"/>
</dbReference>
<feature type="domain" description="N-(5'phosphoribosyl) anthranilate isomerase (PRAI)" evidence="11">
    <location>
        <begin position="8"/>
        <end position="202"/>
    </location>
</feature>
<evidence type="ECO:0000256" key="10">
    <source>
        <dbReference type="HAMAP-Rule" id="MF_00135"/>
    </source>
</evidence>
<dbReference type="GO" id="GO:0004640">
    <property type="term" value="F:phosphoribosylanthranilate isomerase activity"/>
    <property type="evidence" value="ECO:0007669"/>
    <property type="project" value="UniProtKB-UniRule"/>
</dbReference>
<comment type="similarity">
    <text evidence="3 10">Belongs to the TrpF family.</text>
</comment>
<evidence type="ECO:0000256" key="3">
    <source>
        <dbReference type="ARBA" id="ARBA00007571"/>
    </source>
</evidence>
<accession>A0A1F7SN78</accession>
<dbReference type="InterPro" id="IPR013785">
    <property type="entry name" value="Aldolase_TIM"/>
</dbReference>
<evidence type="ECO:0000256" key="7">
    <source>
        <dbReference type="ARBA" id="ARBA00022822"/>
    </source>
</evidence>
<organism evidence="12 13">
    <name type="scientific">Candidatus Schekmanbacteria bacterium RIFCSPLOWO2_12_FULL_38_15</name>
    <dbReference type="NCBI Taxonomy" id="1817883"/>
    <lineage>
        <taxon>Bacteria</taxon>
        <taxon>Candidatus Schekmaniibacteriota</taxon>
    </lineage>
</organism>
<dbReference type="GO" id="GO:0000162">
    <property type="term" value="P:L-tryptophan biosynthetic process"/>
    <property type="evidence" value="ECO:0007669"/>
    <property type="project" value="UniProtKB-UniRule"/>
</dbReference>
<keyword evidence="7 10" id="KW-0822">Tryptophan biosynthesis</keyword>
<dbReference type="Proteomes" id="UP000178082">
    <property type="component" value="Unassembled WGS sequence"/>
</dbReference>
<evidence type="ECO:0000313" key="12">
    <source>
        <dbReference type="EMBL" id="OGL55233.1"/>
    </source>
</evidence>
<keyword evidence="6 10" id="KW-0028">Amino-acid biosynthesis</keyword>
<dbReference type="Pfam" id="PF00697">
    <property type="entry name" value="PRAI"/>
    <property type="match status" value="1"/>
</dbReference>
<keyword evidence="9 10" id="KW-0413">Isomerase</keyword>
<keyword evidence="8 10" id="KW-0057">Aromatic amino acid biosynthesis</keyword>
<gene>
    <name evidence="10" type="primary">trpF</name>
    <name evidence="12" type="ORF">A3G31_09700</name>
</gene>
<dbReference type="InterPro" id="IPR044643">
    <property type="entry name" value="TrpF_fam"/>
</dbReference>
<evidence type="ECO:0000313" key="13">
    <source>
        <dbReference type="Proteomes" id="UP000178082"/>
    </source>
</evidence>
<evidence type="ECO:0000256" key="4">
    <source>
        <dbReference type="ARBA" id="ARBA00012572"/>
    </source>
</evidence>
<dbReference type="PANTHER" id="PTHR42894">
    <property type="entry name" value="N-(5'-PHOSPHORIBOSYL)ANTHRANILATE ISOMERASE"/>
    <property type="match status" value="1"/>
</dbReference>
<dbReference type="EC" id="5.3.1.24" evidence="4 10"/>
<dbReference type="AlphaFoldDB" id="A0A1F7SN78"/>
<evidence type="ECO:0000256" key="2">
    <source>
        <dbReference type="ARBA" id="ARBA00004664"/>
    </source>
</evidence>
<evidence type="ECO:0000259" key="11">
    <source>
        <dbReference type="Pfam" id="PF00697"/>
    </source>
</evidence>
<protein>
    <recommendedName>
        <fullName evidence="5 10">N-(5'-phosphoribosyl)anthranilate isomerase</fullName>
        <shortName evidence="10">PRAI</shortName>
        <ecNumber evidence="4 10">5.3.1.24</ecNumber>
    </recommendedName>
</protein>
<evidence type="ECO:0000256" key="6">
    <source>
        <dbReference type="ARBA" id="ARBA00022605"/>
    </source>
</evidence>
<evidence type="ECO:0000256" key="5">
    <source>
        <dbReference type="ARBA" id="ARBA00022272"/>
    </source>
</evidence>
<evidence type="ECO:0000256" key="8">
    <source>
        <dbReference type="ARBA" id="ARBA00023141"/>
    </source>
</evidence>
<dbReference type="SUPFAM" id="SSF51366">
    <property type="entry name" value="Ribulose-phoshate binding barrel"/>
    <property type="match status" value="1"/>
</dbReference>
<comment type="catalytic activity">
    <reaction evidence="1 10">
        <text>N-(5-phospho-beta-D-ribosyl)anthranilate = 1-(2-carboxyphenylamino)-1-deoxy-D-ribulose 5-phosphate</text>
        <dbReference type="Rhea" id="RHEA:21540"/>
        <dbReference type="ChEBI" id="CHEBI:18277"/>
        <dbReference type="ChEBI" id="CHEBI:58613"/>
        <dbReference type="EC" id="5.3.1.24"/>
    </reaction>
</comment>
<proteinExistence type="inferred from homology"/>
<dbReference type="STRING" id="1817883.A3G31_09700"/>
<dbReference type="InterPro" id="IPR001240">
    <property type="entry name" value="PRAI_dom"/>
</dbReference>
<evidence type="ECO:0000256" key="1">
    <source>
        <dbReference type="ARBA" id="ARBA00001164"/>
    </source>
</evidence>
<comment type="caution">
    <text evidence="12">The sequence shown here is derived from an EMBL/GenBank/DDBJ whole genome shotgun (WGS) entry which is preliminary data.</text>
</comment>